<dbReference type="RefSeq" id="WP_264074960.1">
    <property type="nucleotide sequence ID" value="NZ_CP076676.1"/>
</dbReference>
<dbReference type="AlphaFoldDB" id="A0AAX3DZZ7"/>
<evidence type="ECO:0000313" key="2">
    <source>
        <dbReference type="EMBL" id="UYO39720.1"/>
    </source>
</evidence>
<dbReference type="EMBL" id="CP076676">
    <property type="protein sequence ID" value="UYO39720.1"/>
    <property type="molecule type" value="Genomic_DNA"/>
</dbReference>
<evidence type="ECO:0000313" key="3">
    <source>
        <dbReference type="Proteomes" id="UP001163166"/>
    </source>
</evidence>
<dbReference type="InterPro" id="IPR021937">
    <property type="entry name" value="DUF3551"/>
</dbReference>
<feature type="chain" id="PRO_5043511509" evidence="1">
    <location>
        <begin position="22"/>
        <end position="92"/>
    </location>
</feature>
<evidence type="ECO:0000256" key="1">
    <source>
        <dbReference type="SAM" id="SignalP"/>
    </source>
</evidence>
<accession>A0AAX3DZZ7</accession>
<protein>
    <submittedName>
        <fullName evidence="2">DUF3551 domain-containing protein</fullName>
    </submittedName>
</protein>
<proteinExistence type="predicted"/>
<sequence>MRRLALAAMALGALGATQLIGAQPAAASVEYPYCIQGKQQGYPGDCNYATFSSCRFTASGTGGNCVMNPRYSAWDRGYDSYGYAPANAVGGY</sequence>
<reference evidence="2" key="1">
    <citation type="journal article" date="2022" name="Biol. Control">
        <title>In silico genomic analysis of Rhodopseudomonas palustris strains revealed potential biocontrol agents and crop yield enhancers.</title>
        <authorList>
            <person name="Surachat K."/>
            <person name="Kantachote D."/>
            <person name="Deachamag P."/>
            <person name="Wonglapsuwan M."/>
        </authorList>
    </citation>
    <scope>NUCLEOTIDE SEQUENCE</scope>
    <source>
        <strain evidence="2">TLS06</strain>
    </source>
</reference>
<dbReference type="Proteomes" id="UP001163166">
    <property type="component" value="Chromosome"/>
</dbReference>
<dbReference type="Pfam" id="PF12071">
    <property type="entry name" value="DUF3551"/>
    <property type="match status" value="1"/>
</dbReference>
<keyword evidence="1" id="KW-0732">Signal</keyword>
<gene>
    <name evidence="2" type="ORF">KQX62_24010</name>
</gene>
<name>A0AAX3DZZ7_RHOPL</name>
<organism evidence="2 3">
    <name type="scientific">Rhodopseudomonas palustris</name>
    <dbReference type="NCBI Taxonomy" id="1076"/>
    <lineage>
        <taxon>Bacteria</taxon>
        <taxon>Pseudomonadati</taxon>
        <taxon>Pseudomonadota</taxon>
        <taxon>Alphaproteobacteria</taxon>
        <taxon>Hyphomicrobiales</taxon>
        <taxon>Nitrobacteraceae</taxon>
        <taxon>Rhodopseudomonas</taxon>
    </lineage>
</organism>
<feature type="signal peptide" evidence="1">
    <location>
        <begin position="1"/>
        <end position="21"/>
    </location>
</feature>